<dbReference type="Pfam" id="PF12849">
    <property type="entry name" value="PBP_like_2"/>
    <property type="match status" value="1"/>
</dbReference>
<keyword evidence="4" id="KW-1185">Reference proteome</keyword>
<dbReference type="AlphaFoldDB" id="A0A511N7M5"/>
<evidence type="ECO:0000259" key="2">
    <source>
        <dbReference type="Pfam" id="PF12849"/>
    </source>
</evidence>
<keyword evidence="1" id="KW-0732">Signal</keyword>
<feature type="domain" description="PBP" evidence="2">
    <location>
        <begin position="32"/>
        <end position="158"/>
    </location>
</feature>
<name>A0A511N7M5_DEIC1</name>
<feature type="signal peptide" evidence="1">
    <location>
        <begin position="1"/>
        <end position="18"/>
    </location>
</feature>
<organism evidence="3 4">
    <name type="scientific">Deinococcus cellulosilyticus (strain DSM 18568 / NBRC 106333 / KACC 11606 / 5516J-15)</name>
    <dbReference type="NCBI Taxonomy" id="1223518"/>
    <lineage>
        <taxon>Bacteria</taxon>
        <taxon>Thermotogati</taxon>
        <taxon>Deinococcota</taxon>
        <taxon>Deinococci</taxon>
        <taxon>Deinococcales</taxon>
        <taxon>Deinococcaceae</taxon>
        <taxon>Deinococcus</taxon>
    </lineage>
</organism>
<sequence>MLFQTLALVCLLSTSAFALRVAGLKPWAGTAEYVSLDAVAAQKEVYAGRADVALVRTPMKRPQGAGKALFYPVAIFPVVVAYNLPADLTLTLEEVCDVFAGRILEWSALRPNLPKLPMVSVVRLEPNSASWVLSQSCMTIHPRFRKIGMKSNWQAESVIHAKTLQDQQKAMSQTGAFSIFVPENLPQGVRTARLKSWDLELTPQNLRYGYGANPEEEPFPGPFQPLPSINETQAYPLRGVVWAMVMQDQAYRGRSKEQARELRNFLLDLSNTAGPGQAALPQEWVRVPRLYYLGKPFW</sequence>
<dbReference type="Proteomes" id="UP000321306">
    <property type="component" value="Unassembled WGS sequence"/>
</dbReference>
<dbReference type="EMBL" id="BJXB01000025">
    <property type="protein sequence ID" value="GEM48834.1"/>
    <property type="molecule type" value="Genomic_DNA"/>
</dbReference>
<comment type="caution">
    <text evidence="3">The sequence shown here is derived from an EMBL/GenBank/DDBJ whole genome shotgun (WGS) entry which is preliminary data.</text>
</comment>
<dbReference type="SUPFAM" id="SSF53850">
    <property type="entry name" value="Periplasmic binding protein-like II"/>
    <property type="match status" value="1"/>
</dbReference>
<evidence type="ECO:0000256" key="1">
    <source>
        <dbReference type="SAM" id="SignalP"/>
    </source>
</evidence>
<proteinExistence type="predicted"/>
<gene>
    <name evidence="3" type="ORF">DC3_44690</name>
</gene>
<evidence type="ECO:0000313" key="4">
    <source>
        <dbReference type="Proteomes" id="UP000321306"/>
    </source>
</evidence>
<protein>
    <recommendedName>
        <fullName evidence="2">PBP domain-containing protein</fullName>
    </recommendedName>
</protein>
<reference evidence="3 4" key="1">
    <citation type="submission" date="2019-07" db="EMBL/GenBank/DDBJ databases">
        <title>Whole genome shotgun sequence of Deinococcus cellulosilyticus NBRC 106333.</title>
        <authorList>
            <person name="Hosoyama A."/>
            <person name="Uohara A."/>
            <person name="Ohji S."/>
            <person name="Ichikawa N."/>
        </authorList>
    </citation>
    <scope>NUCLEOTIDE SEQUENCE [LARGE SCALE GENOMIC DNA]</scope>
    <source>
        <strain evidence="3 4">NBRC 106333</strain>
    </source>
</reference>
<evidence type="ECO:0000313" key="3">
    <source>
        <dbReference type="EMBL" id="GEM48834.1"/>
    </source>
</evidence>
<feature type="chain" id="PRO_5022187401" description="PBP domain-containing protein" evidence="1">
    <location>
        <begin position="19"/>
        <end position="298"/>
    </location>
</feature>
<dbReference type="InterPro" id="IPR024370">
    <property type="entry name" value="PBP_domain"/>
</dbReference>
<dbReference type="Gene3D" id="3.40.190.10">
    <property type="entry name" value="Periplasmic binding protein-like II"/>
    <property type="match status" value="2"/>
</dbReference>
<accession>A0A511N7M5</accession>